<evidence type="ECO:0000256" key="1">
    <source>
        <dbReference type="SAM" id="MobiDB-lite"/>
    </source>
</evidence>
<protein>
    <submittedName>
        <fullName evidence="2">TonB C-terminal domain-containing protein</fullName>
    </submittedName>
</protein>
<keyword evidence="3" id="KW-1185">Reference proteome</keyword>
<proteinExistence type="predicted"/>
<dbReference type="Proteomes" id="UP001209803">
    <property type="component" value="Chromosome"/>
</dbReference>
<evidence type="ECO:0000313" key="2">
    <source>
        <dbReference type="EMBL" id="WFE90756.1"/>
    </source>
</evidence>
<accession>A0ABY8F6A8</accession>
<feature type="region of interest" description="Disordered" evidence="1">
    <location>
        <begin position="58"/>
        <end position="181"/>
    </location>
</feature>
<dbReference type="Gene3D" id="3.30.1150.10">
    <property type="match status" value="1"/>
</dbReference>
<dbReference type="EMBL" id="CP120863">
    <property type="protein sequence ID" value="WFE90756.1"/>
    <property type="molecule type" value="Genomic_DNA"/>
</dbReference>
<feature type="compositionally biased region" description="Basic and acidic residues" evidence="1">
    <location>
        <begin position="171"/>
        <end position="180"/>
    </location>
</feature>
<feature type="compositionally biased region" description="Pro residues" evidence="1">
    <location>
        <begin position="90"/>
        <end position="144"/>
    </location>
</feature>
<dbReference type="RefSeq" id="WP_265682832.1">
    <property type="nucleotide sequence ID" value="NZ_CP120863.1"/>
</dbReference>
<feature type="compositionally biased region" description="Polar residues" evidence="1">
    <location>
        <begin position="197"/>
        <end position="213"/>
    </location>
</feature>
<name>A0ABY8F6A8_9HYPH</name>
<organism evidence="2 3">
    <name type="scientific">Roseibium porphyridii</name>
    <dbReference type="NCBI Taxonomy" id="2866279"/>
    <lineage>
        <taxon>Bacteria</taxon>
        <taxon>Pseudomonadati</taxon>
        <taxon>Pseudomonadota</taxon>
        <taxon>Alphaproteobacteria</taxon>
        <taxon>Hyphomicrobiales</taxon>
        <taxon>Stappiaceae</taxon>
        <taxon>Roseibium</taxon>
    </lineage>
</organism>
<sequence length="319" mass="33870">MRAGLIASLAGHSAILFWGLLAFPDAESFSVPQVESLPVDLIPVEEFTRLRIGERTAEVRDVAATQPSETEVEEPPQPTDRPGESQVEQPTPPTPSPAPTPAPEPQPVTEPEPAPEPEPVAAPEPAPAPPPEPAADPEPAPEPAPQQEAAPAPQPIVTSVAPRTKPAPPRRTQEPPREDLNTEEIAALLNKVEPERQQGNASQEPASLGSRNGAQNVRMSQSELDALRGQVAACWNPPVGAVGAEELKVRVQFNLSQDGQVSGNPRVLNSNGNPAFGAAASSAVRAVMRCQPYSLPIAKYDAWQEVIINFDPREMIIGG</sequence>
<dbReference type="SUPFAM" id="SSF74653">
    <property type="entry name" value="TolA/TonB C-terminal domain"/>
    <property type="match status" value="1"/>
</dbReference>
<gene>
    <name evidence="2" type="ORF">K1718_05260</name>
</gene>
<reference evidence="2 3" key="1">
    <citation type="submission" date="2023-03" db="EMBL/GenBank/DDBJ databases">
        <title>Roseibium porphyridii sp. nov. and Roseibium rhodosorbium sp. nov. isolated from marine algae, Porphyridium cruentum and Rhodosorus marinus, respectively.</title>
        <authorList>
            <person name="Lee M.W."/>
            <person name="Choi B.J."/>
            <person name="Lee J.K."/>
            <person name="Choi D.G."/>
            <person name="Baek J.H."/>
            <person name="Bayburt H."/>
            <person name="Kim J.M."/>
            <person name="Han D.M."/>
            <person name="Kim K.H."/>
            <person name="Jeon C.O."/>
        </authorList>
    </citation>
    <scope>NUCLEOTIDE SEQUENCE [LARGE SCALE GENOMIC DNA]</scope>
    <source>
        <strain evidence="2 3">KMA01</strain>
    </source>
</reference>
<evidence type="ECO:0000313" key="3">
    <source>
        <dbReference type="Proteomes" id="UP001209803"/>
    </source>
</evidence>
<feature type="region of interest" description="Disordered" evidence="1">
    <location>
        <begin position="193"/>
        <end position="213"/>
    </location>
</feature>